<feature type="region of interest" description="Disordered" evidence="4">
    <location>
        <begin position="124"/>
        <end position="189"/>
    </location>
</feature>
<name>A0ABP4Y2K0_9MICO</name>
<evidence type="ECO:0000256" key="1">
    <source>
        <dbReference type="ARBA" id="ARBA00022490"/>
    </source>
</evidence>
<evidence type="ECO:0000256" key="4">
    <source>
        <dbReference type="SAM" id="MobiDB-lite"/>
    </source>
</evidence>
<protein>
    <recommendedName>
        <fullName evidence="3">Ribosome-binding factor A</fullName>
    </recommendedName>
</protein>
<keyword evidence="6" id="KW-1185">Reference proteome</keyword>
<comment type="subcellular location">
    <subcellularLocation>
        <location evidence="3">Cytoplasm</location>
    </subcellularLocation>
</comment>
<dbReference type="RefSeq" id="WP_344033446.1">
    <property type="nucleotide sequence ID" value="NZ_BAAAOB010000005.1"/>
</dbReference>
<proteinExistence type="inferred from homology"/>
<feature type="compositionally biased region" description="Acidic residues" evidence="4">
    <location>
        <begin position="140"/>
        <end position="183"/>
    </location>
</feature>
<dbReference type="InterPro" id="IPR015946">
    <property type="entry name" value="KH_dom-like_a/b"/>
</dbReference>
<comment type="similarity">
    <text evidence="3">Belongs to the RbfA family.</text>
</comment>
<dbReference type="NCBIfam" id="TIGR00082">
    <property type="entry name" value="rbfA"/>
    <property type="match status" value="1"/>
</dbReference>
<dbReference type="EMBL" id="BAAAOB010000005">
    <property type="protein sequence ID" value="GAA1798917.1"/>
    <property type="molecule type" value="Genomic_DNA"/>
</dbReference>
<dbReference type="PANTHER" id="PTHR33515:SF1">
    <property type="entry name" value="RIBOSOME-BINDING FACTOR A, CHLOROPLASTIC-RELATED"/>
    <property type="match status" value="1"/>
</dbReference>
<dbReference type="Pfam" id="PF02033">
    <property type="entry name" value="RBFA"/>
    <property type="match status" value="1"/>
</dbReference>
<dbReference type="SUPFAM" id="SSF89919">
    <property type="entry name" value="Ribosome-binding factor A, RbfA"/>
    <property type="match status" value="1"/>
</dbReference>
<accession>A0ABP4Y2K0</accession>
<reference evidence="6" key="1">
    <citation type="journal article" date="2019" name="Int. J. Syst. Evol. Microbiol.">
        <title>The Global Catalogue of Microorganisms (GCM) 10K type strain sequencing project: providing services to taxonomists for standard genome sequencing and annotation.</title>
        <authorList>
            <consortium name="The Broad Institute Genomics Platform"/>
            <consortium name="The Broad Institute Genome Sequencing Center for Infectious Disease"/>
            <person name="Wu L."/>
            <person name="Ma J."/>
        </authorList>
    </citation>
    <scope>NUCLEOTIDE SEQUENCE [LARGE SCALE GENOMIC DNA]</scope>
    <source>
        <strain evidence="6">JCM 14736</strain>
    </source>
</reference>
<dbReference type="InterPro" id="IPR023799">
    <property type="entry name" value="RbfA_dom_sf"/>
</dbReference>
<comment type="function">
    <text evidence="3">One of several proteins that assist in the late maturation steps of the functional core of the 30S ribosomal subunit. Associates with free 30S ribosomal subunits (but not with 30S subunits that are part of 70S ribosomes or polysomes). Required for efficient processing of 16S rRNA. May interact with the 5'-terminal helix region of 16S rRNA.</text>
</comment>
<dbReference type="Gene3D" id="3.30.300.20">
    <property type="match status" value="1"/>
</dbReference>
<organism evidence="5 6">
    <name type="scientific">Leucobacter iarius</name>
    <dbReference type="NCBI Taxonomy" id="333963"/>
    <lineage>
        <taxon>Bacteria</taxon>
        <taxon>Bacillati</taxon>
        <taxon>Actinomycetota</taxon>
        <taxon>Actinomycetes</taxon>
        <taxon>Micrococcales</taxon>
        <taxon>Microbacteriaceae</taxon>
        <taxon>Leucobacter</taxon>
    </lineage>
</organism>
<comment type="caution">
    <text evidence="5">The sequence shown here is derived from an EMBL/GenBank/DDBJ whole genome shotgun (WGS) entry which is preliminary data.</text>
</comment>
<keyword evidence="1 3" id="KW-0963">Cytoplasm</keyword>
<comment type="subunit">
    <text evidence="3">Monomer. Binds 30S ribosomal subunits, but not 50S ribosomal subunits or 70S ribosomes.</text>
</comment>
<evidence type="ECO:0000313" key="6">
    <source>
        <dbReference type="Proteomes" id="UP001500851"/>
    </source>
</evidence>
<evidence type="ECO:0000313" key="5">
    <source>
        <dbReference type="EMBL" id="GAA1798917.1"/>
    </source>
</evidence>
<keyword evidence="2 3" id="KW-0690">Ribosome biogenesis</keyword>
<gene>
    <name evidence="3" type="primary">rbfA</name>
    <name evidence="5" type="ORF">GCM10009768_29950</name>
</gene>
<dbReference type="Proteomes" id="UP001500851">
    <property type="component" value="Unassembled WGS sequence"/>
</dbReference>
<evidence type="ECO:0000256" key="3">
    <source>
        <dbReference type="HAMAP-Rule" id="MF_00003"/>
    </source>
</evidence>
<dbReference type="HAMAP" id="MF_00003">
    <property type="entry name" value="RbfA"/>
    <property type="match status" value="1"/>
</dbReference>
<dbReference type="InterPro" id="IPR000238">
    <property type="entry name" value="RbfA"/>
</dbReference>
<evidence type="ECO:0000256" key="2">
    <source>
        <dbReference type="ARBA" id="ARBA00022517"/>
    </source>
</evidence>
<dbReference type="PANTHER" id="PTHR33515">
    <property type="entry name" value="RIBOSOME-BINDING FACTOR A, CHLOROPLASTIC-RELATED"/>
    <property type="match status" value="1"/>
</dbReference>
<sequence length="189" mass="20778">MANPRAGKVAERIQQIIARRLEKGLRDPRLGFVTITDVRVTGDLQHASIFYTVYGSEDEQKDSAAALKAATGMLRSEVGRQLGTRLTPTLEFIHDELPETAEHLSVLLAEAKQRDEAAQALAANAQYAGEADPYSKPQVDDADDSDDSDDEDDELEALDEEVDDDFDDEDLDDTDEDLDDEPEAAPASR</sequence>